<organism evidence="3 4">
    <name type="scientific">Cuspidothrix issatschenkoi CHARLIE-1</name>
    <dbReference type="NCBI Taxonomy" id="2052836"/>
    <lineage>
        <taxon>Bacteria</taxon>
        <taxon>Bacillati</taxon>
        <taxon>Cyanobacteriota</taxon>
        <taxon>Cyanophyceae</taxon>
        <taxon>Nostocales</taxon>
        <taxon>Aphanizomenonaceae</taxon>
        <taxon>Cuspidothrix</taxon>
    </lineage>
</organism>
<accession>A0A2S6CWD3</accession>
<dbReference type="Gene3D" id="3.40.50.300">
    <property type="entry name" value="P-loop containing nucleotide triphosphate hydrolases"/>
    <property type="match status" value="1"/>
</dbReference>
<evidence type="ECO:0000259" key="1">
    <source>
        <dbReference type="Pfam" id="PF07755"/>
    </source>
</evidence>
<gene>
    <name evidence="3" type="ORF">CUN59_06410</name>
</gene>
<dbReference type="PIRSF" id="PIRSF026760">
    <property type="entry name" value="UCP026760"/>
    <property type="match status" value="1"/>
</dbReference>
<dbReference type="InterPro" id="IPR011669">
    <property type="entry name" value="DgcN-like"/>
</dbReference>
<name>A0A2S6CWD3_9CYAN</name>
<dbReference type="Proteomes" id="UP000239589">
    <property type="component" value="Unassembled WGS sequence"/>
</dbReference>
<dbReference type="InterPro" id="IPR035402">
    <property type="entry name" value="DgcN-like_N"/>
</dbReference>
<feature type="domain" description="D-glutamate N-acetyltransferase-like N-terminal" evidence="2">
    <location>
        <begin position="43"/>
        <end position="135"/>
    </location>
</feature>
<dbReference type="EMBL" id="PGEM01000037">
    <property type="protein sequence ID" value="PPJ64094.1"/>
    <property type="molecule type" value="Genomic_DNA"/>
</dbReference>
<dbReference type="Pfam" id="PF07755">
    <property type="entry name" value="DUF1611"/>
    <property type="match status" value="1"/>
</dbReference>
<evidence type="ECO:0000259" key="2">
    <source>
        <dbReference type="Pfam" id="PF17396"/>
    </source>
</evidence>
<dbReference type="InterPro" id="IPR027417">
    <property type="entry name" value="P-loop_NTPase"/>
</dbReference>
<dbReference type="OrthoDB" id="9778498at2"/>
<dbReference type="Gene3D" id="3.40.50.720">
    <property type="entry name" value="NAD(P)-binding Rossmann-like Domain"/>
    <property type="match status" value="1"/>
</dbReference>
<protein>
    <submittedName>
        <fullName evidence="3">DUF1611 domain-containing protein</fullName>
    </submittedName>
</protein>
<dbReference type="RefSeq" id="WP_104387058.1">
    <property type="nucleotide sequence ID" value="NZ_PGEM01000037.1"/>
</dbReference>
<dbReference type="PANTHER" id="PTHR40690:SF1">
    <property type="entry name" value="DUF1611 DOMAIN-CONTAINING PROTEIN"/>
    <property type="match status" value="1"/>
</dbReference>
<proteinExistence type="predicted"/>
<evidence type="ECO:0000313" key="3">
    <source>
        <dbReference type="EMBL" id="PPJ64094.1"/>
    </source>
</evidence>
<sequence length="355" mass="37955">MRLSLNQRIAILLHEGVTGVQGKTGLSILRYSESQIVAVIDRESVGKSLVELTGIKRDVPIVDSLAASLQYKPDVLVIGIAPKGGAVPDDYWVDVKDALTAGMSLVNGLHTPLANIPELNALLKPGQLIWDVRKEPANLDVASAMARTLPCLRVLTVGTDMAIGKMSTSLELHRAGKRRGLRSKFLATGQTGLMLEGDGVALDAVRVDFAAGAVEQLVMRFGQHYDILHIEGQGSLLHPGSTATLPLIRGSQPTHLILVHQAEQTHNRNNPNIPIPPLLEVIRMYEMVASGAGAFGRVPVVGIALNTRNLGELEAKNAIAQTTTQTGLPCTDPIRFGADLLLNTIGIVNNMVGDR</sequence>
<keyword evidence="4" id="KW-1185">Reference proteome</keyword>
<dbReference type="AlphaFoldDB" id="A0A2S6CWD3"/>
<dbReference type="InterPro" id="IPR035086">
    <property type="entry name" value="DgcN-like_C"/>
</dbReference>
<dbReference type="Pfam" id="PF17396">
    <property type="entry name" value="DUF1611_N"/>
    <property type="match status" value="1"/>
</dbReference>
<reference evidence="3 4" key="1">
    <citation type="submission" date="2018-02" db="EMBL/GenBank/DDBJ databases">
        <title>Discovery of a pederin family compound in a non-symbiotic bloom-forming cyanobacterium.</title>
        <authorList>
            <person name="Kust A."/>
            <person name="Mares J."/>
            <person name="Jokela J."/>
            <person name="Urajova P."/>
            <person name="Hajek J."/>
            <person name="Saurav K."/>
            <person name="Voracova K."/>
            <person name="Fewer D.P."/>
            <person name="Haapaniemi E."/>
            <person name="Permi P."/>
            <person name="Rehakova K."/>
            <person name="Sivonen K."/>
            <person name="Hrouzek P."/>
        </authorList>
    </citation>
    <scope>NUCLEOTIDE SEQUENCE [LARGE SCALE GENOMIC DNA]</scope>
    <source>
        <strain evidence="3 4">CHARLIE-1</strain>
    </source>
</reference>
<comment type="caution">
    <text evidence="3">The sequence shown here is derived from an EMBL/GenBank/DDBJ whole genome shotgun (WGS) entry which is preliminary data.</text>
</comment>
<evidence type="ECO:0000313" key="4">
    <source>
        <dbReference type="Proteomes" id="UP000239589"/>
    </source>
</evidence>
<dbReference type="PANTHER" id="PTHR40690">
    <property type="entry name" value="GLL3100 PROTEIN"/>
    <property type="match status" value="1"/>
</dbReference>
<feature type="domain" description="D-glutamate N-acetyltransferase-like C-terminal" evidence="1">
    <location>
        <begin position="141"/>
        <end position="341"/>
    </location>
</feature>
<dbReference type="SUPFAM" id="SSF52540">
    <property type="entry name" value="P-loop containing nucleoside triphosphate hydrolases"/>
    <property type="match status" value="1"/>
</dbReference>